<reference evidence="3 4" key="1">
    <citation type="submission" date="2020-01" db="EMBL/GenBank/DDBJ databases">
        <authorList>
            <consortium name="DOE Joint Genome Institute"/>
            <person name="Haridas S."/>
            <person name="Albert R."/>
            <person name="Binder M."/>
            <person name="Bloem J."/>
            <person name="Labutti K."/>
            <person name="Salamov A."/>
            <person name="Andreopoulos B."/>
            <person name="Baker S.E."/>
            <person name="Barry K."/>
            <person name="Bills G."/>
            <person name="Bluhm B.H."/>
            <person name="Cannon C."/>
            <person name="Castanera R."/>
            <person name="Culley D.E."/>
            <person name="Daum C."/>
            <person name="Ezra D."/>
            <person name="Gonzalez J.B."/>
            <person name="Henrissat B."/>
            <person name="Kuo A."/>
            <person name="Liang C."/>
            <person name="Lipzen A."/>
            <person name="Lutzoni F."/>
            <person name="Magnuson J."/>
            <person name="Mondo S."/>
            <person name="Nolan M."/>
            <person name="Ohm R."/>
            <person name="Pangilinan J."/>
            <person name="Park H.-J.H."/>
            <person name="Ramirez L."/>
            <person name="Alfaro M."/>
            <person name="Sun H."/>
            <person name="Tritt A."/>
            <person name="Yoshinaga Y."/>
            <person name="Zwiers L.-H.L."/>
            <person name="Turgeon B.G."/>
            <person name="Goodwin S.B."/>
            <person name="Spatafora J.W."/>
            <person name="Crous P.W."/>
            <person name="Grigoriev I.V."/>
        </authorList>
    </citation>
    <scope>NUCLEOTIDE SEQUENCE [LARGE SCALE GENOMIC DNA]</scope>
    <source>
        <strain evidence="3 4">CBS 611.86</strain>
    </source>
</reference>
<feature type="compositionally biased region" description="Pro residues" evidence="1">
    <location>
        <begin position="66"/>
        <end position="81"/>
    </location>
</feature>
<dbReference type="EMBL" id="JAADJZ010000002">
    <property type="protein sequence ID" value="KAF2877710.1"/>
    <property type="molecule type" value="Genomic_DNA"/>
</dbReference>
<proteinExistence type="predicted"/>
<organism evidence="3 4">
    <name type="scientific">Massariosphaeria phaeospora</name>
    <dbReference type="NCBI Taxonomy" id="100035"/>
    <lineage>
        <taxon>Eukaryota</taxon>
        <taxon>Fungi</taxon>
        <taxon>Dikarya</taxon>
        <taxon>Ascomycota</taxon>
        <taxon>Pezizomycotina</taxon>
        <taxon>Dothideomycetes</taxon>
        <taxon>Pleosporomycetidae</taxon>
        <taxon>Pleosporales</taxon>
        <taxon>Pleosporales incertae sedis</taxon>
        <taxon>Massariosphaeria</taxon>
    </lineage>
</organism>
<dbReference type="AlphaFoldDB" id="A0A7C8IM66"/>
<keyword evidence="2" id="KW-0472">Membrane</keyword>
<keyword evidence="2" id="KW-1133">Transmembrane helix</keyword>
<comment type="caution">
    <text evidence="3">The sequence shown here is derived from an EMBL/GenBank/DDBJ whole genome shotgun (WGS) entry which is preliminary data.</text>
</comment>
<feature type="transmembrane region" description="Helical" evidence="2">
    <location>
        <begin position="22"/>
        <end position="46"/>
    </location>
</feature>
<evidence type="ECO:0000313" key="4">
    <source>
        <dbReference type="Proteomes" id="UP000481861"/>
    </source>
</evidence>
<feature type="region of interest" description="Disordered" evidence="1">
    <location>
        <begin position="47"/>
        <end position="132"/>
    </location>
</feature>
<gene>
    <name evidence="3" type="ORF">BDV95DRAFT_664340</name>
</gene>
<dbReference type="Proteomes" id="UP000481861">
    <property type="component" value="Unassembled WGS sequence"/>
</dbReference>
<keyword evidence="2" id="KW-0812">Transmembrane</keyword>
<keyword evidence="4" id="KW-1185">Reference proteome</keyword>
<evidence type="ECO:0000256" key="2">
    <source>
        <dbReference type="SAM" id="Phobius"/>
    </source>
</evidence>
<evidence type="ECO:0000313" key="3">
    <source>
        <dbReference type="EMBL" id="KAF2877710.1"/>
    </source>
</evidence>
<name>A0A7C8IM66_9PLEO</name>
<evidence type="ECO:0000256" key="1">
    <source>
        <dbReference type="SAM" id="MobiDB-lite"/>
    </source>
</evidence>
<protein>
    <submittedName>
        <fullName evidence="3">Uncharacterized protein</fullName>
    </submittedName>
</protein>
<accession>A0A7C8IM66</accession>
<sequence>MTTQEDTSDAKLEGMSDRDRPWIGLPLLVVVARSFLFLAAATLTALSSSDNSPAPHLNLKSHHATSPPPPLPPSAPSPPPLHHGLPDAAAGNATAIEWHPQEGLGLRDAVAQANGGGPDDARARSSPSPNSGLDFAEPLCSAVYESFDAQRTTAAIPGF</sequence>